<comment type="caution">
    <text evidence="3">The sequence shown here is derived from an EMBL/GenBank/DDBJ whole genome shotgun (WGS) entry which is preliminary data.</text>
</comment>
<evidence type="ECO:0008006" key="5">
    <source>
        <dbReference type="Google" id="ProtNLM"/>
    </source>
</evidence>
<evidence type="ECO:0000256" key="2">
    <source>
        <dbReference type="SAM" id="SignalP"/>
    </source>
</evidence>
<keyword evidence="2" id="KW-0732">Signal</keyword>
<dbReference type="EMBL" id="JAACNH010011147">
    <property type="protein sequence ID" value="KAG8429234.1"/>
    <property type="molecule type" value="Genomic_DNA"/>
</dbReference>
<keyword evidence="4" id="KW-1185">Reference proteome</keyword>
<sequence>MKILMILFIARSFICSVLNSLQVGRKRSQTPEMHCYLKFLRFGDRSVHCTHRINYSQPCPEQSRVTAGIGQTQTNGKSESRSRGKPGH</sequence>
<organism evidence="3 4">
    <name type="scientific">Hymenochirus boettgeri</name>
    <name type="common">Congo dwarf clawed frog</name>
    <dbReference type="NCBI Taxonomy" id="247094"/>
    <lineage>
        <taxon>Eukaryota</taxon>
        <taxon>Metazoa</taxon>
        <taxon>Chordata</taxon>
        <taxon>Craniata</taxon>
        <taxon>Vertebrata</taxon>
        <taxon>Euteleostomi</taxon>
        <taxon>Amphibia</taxon>
        <taxon>Batrachia</taxon>
        <taxon>Anura</taxon>
        <taxon>Pipoidea</taxon>
        <taxon>Pipidae</taxon>
        <taxon>Pipinae</taxon>
        <taxon>Hymenochirus</taxon>
    </lineage>
</organism>
<name>A0A8T2IDD6_9PIPI</name>
<gene>
    <name evidence="3" type="ORF">GDO86_017999</name>
</gene>
<feature type="chain" id="PRO_5035894373" description="Secreted protein" evidence="2">
    <location>
        <begin position="20"/>
        <end position="88"/>
    </location>
</feature>
<protein>
    <recommendedName>
        <fullName evidence="5">Secreted protein</fullName>
    </recommendedName>
</protein>
<proteinExistence type="predicted"/>
<evidence type="ECO:0000313" key="3">
    <source>
        <dbReference type="EMBL" id="KAG8429234.1"/>
    </source>
</evidence>
<dbReference type="Proteomes" id="UP000812440">
    <property type="component" value="Unassembled WGS sequence"/>
</dbReference>
<evidence type="ECO:0000256" key="1">
    <source>
        <dbReference type="SAM" id="MobiDB-lite"/>
    </source>
</evidence>
<accession>A0A8T2IDD6</accession>
<evidence type="ECO:0000313" key="4">
    <source>
        <dbReference type="Proteomes" id="UP000812440"/>
    </source>
</evidence>
<feature type="compositionally biased region" description="Polar residues" evidence="1">
    <location>
        <begin position="60"/>
        <end position="77"/>
    </location>
</feature>
<reference evidence="3" key="1">
    <citation type="thesis" date="2020" institute="ProQuest LLC" country="789 East Eisenhower Parkway, Ann Arbor, MI, USA">
        <title>Comparative Genomics and Chromosome Evolution.</title>
        <authorList>
            <person name="Mudd A.B."/>
        </authorList>
    </citation>
    <scope>NUCLEOTIDE SEQUENCE</scope>
    <source>
        <strain evidence="3">Female2</strain>
        <tissue evidence="3">Blood</tissue>
    </source>
</reference>
<feature type="signal peptide" evidence="2">
    <location>
        <begin position="1"/>
        <end position="19"/>
    </location>
</feature>
<feature type="region of interest" description="Disordered" evidence="1">
    <location>
        <begin position="60"/>
        <end position="88"/>
    </location>
</feature>
<dbReference type="AlphaFoldDB" id="A0A8T2IDD6"/>